<feature type="binding site" evidence="10">
    <location>
        <position position="203"/>
    </location>
    <ligand>
        <name>FAD</name>
        <dbReference type="ChEBI" id="CHEBI:57692"/>
    </ligand>
</feature>
<evidence type="ECO:0000256" key="7">
    <source>
        <dbReference type="ARBA" id="ARBA00023062"/>
    </source>
</evidence>
<dbReference type="PANTHER" id="PTHR13914">
    <property type="entry name" value="PROLINE OXIDASE"/>
    <property type="match status" value="1"/>
</dbReference>
<evidence type="ECO:0000256" key="6">
    <source>
        <dbReference type="ARBA" id="ARBA00023002"/>
    </source>
</evidence>
<feature type="binding site" evidence="10">
    <location>
        <begin position="189"/>
        <end position="191"/>
    </location>
    <ligand>
        <name>FAD</name>
        <dbReference type="ChEBI" id="CHEBI:57692"/>
    </ligand>
</feature>
<evidence type="ECO:0000259" key="11">
    <source>
        <dbReference type="Pfam" id="PF01619"/>
    </source>
</evidence>
<dbReference type="InterPro" id="IPR002872">
    <property type="entry name" value="Proline_DH_dom"/>
</dbReference>
<dbReference type="InterPro" id="IPR008219">
    <property type="entry name" value="PRODH_bac_arc"/>
</dbReference>
<keyword evidence="5 10" id="KW-0274">FAD</keyword>
<feature type="binding site" evidence="9">
    <location>
        <position position="291"/>
    </location>
    <ligand>
        <name>substrate</name>
    </ligand>
</feature>
<organism evidence="12 13">
    <name type="scientific">Granulicella mallensis (strain ATCC BAA-1857 / DSM 23137 / MP5ACTX8)</name>
    <dbReference type="NCBI Taxonomy" id="682795"/>
    <lineage>
        <taxon>Bacteria</taxon>
        <taxon>Pseudomonadati</taxon>
        <taxon>Acidobacteriota</taxon>
        <taxon>Terriglobia</taxon>
        <taxon>Terriglobales</taxon>
        <taxon>Acidobacteriaceae</taxon>
        <taxon>Granulicella</taxon>
    </lineage>
</organism>
<comment type="pathway">
    <text evidence="1">Amino-acid degradation; L-proline degradation into L-glutamate; L-glutamate from L-proline: step 1/2.</text>
</comment>
<evidence type="ECO:0000256" key="4">
    <source>
        <dbReference type="ARBA" id="ARBA00022741"/>
    </source>
</evidence>
<dbReference type="eggNOG" id="COG0506">
    <property type="taxonomic scope" value="Bacteria"/>
</dbReference>
<evidence type="ECO:0000256" key="8">
    <source>
        <dbReference type="ARBA" id="ARBA00048779"/>
    </source>
</evidence>
<sequence length="309" mass="34485">MLRSFFIALSTNKAFRAFSERSTMGRRVSRRFVAGMSVEEAIAAAEHLNAEGIEATLDSLGESVMQVSQAEESAAIYHQLLDEIAARKLRANVSVKLTQVGMDIGGHGAGPELAERIVGEMVEHAAMTANFVRIDMEGSDYTEATIAMTERLNARWPGAVGTVLQAYLFRTADDVERLIAQGIRMRLCKGAYKEPAEIAFPLKADVDANYVKLMKRVASSGVFCGIATHDEAIIETMRQFVAQTGLDKRAFEFQMLYGVRRDLQRKLAAEGFGVRVYVPFGTEWYPYFMRRLAERPANVLFLAKNFFRN</sequence>
<dbReference type="GO" id="GO:0004657">
    <property type="term" value="F:proline dehydrogenase activity"/>
    <property type="evidence" value="ECO:0007669"/>
    <property type="project" value="UniProtKB-EC"/>
</dbReference>
<evidence type="ECO:0000313" key="13">
    <source>
        <dbReference type="Proteomes" id="UP000007113"/>
    </source>
</evidence>
<evidence type="ECO:0000256" key="10">
    <source>
        <dbReference type="PIRSR" id="PIRSR000196-2"/>
    </source>
</evidence>
<feature type="binding site" evidence="10">
    <location>
        <position position="136"/>
    </location>
    <ligand>
        <name>FAD</name>
        <dbReference type="ChEBI" id="CHEBI:57692"/>
    </ligand>
</feature>
<evidence type="ECO:0000256" key="9">
    <source>
        <dbReference type="PIRSR" id="PIRSR000196-1"/>
    </source>
</evidence>
<evidence type="ECO:0000313" key="12">
    <source>
        <dbReference type="EMBL" id="AEU38506.1"/>
    </source>
</evidence>
<accession>G8NRR5</accession>
<evidence type="ECO:0000256" key="2">
    <source>
        <dbReference type="ARBA" id="ARBA00012695"/>
    </source>
</evidence>
<dbReference type="STRING" id="682795.AciX8_4228"/>
<dbReference type="InterPro" id="IPR029041">
    <property type="entry name" value="FAD-linked_oxidoreductase-like"/>
</dbReference>
<keyword evidence="13" id="KW-1185">Reference proteome</keyword>
<dbReference type="PANTHER" id="PTHR13914:SF0">
    <property type="entry name" value="PROLINE DEHYDROGENASE 1, MITOCHONDRIAL"/>
    <property type="match status" value="1"/>
</dbReference>
<feature type="binding site" evidence="10">
    <location>
        <position position="165"/>
    </location>
    <ligand>
        <name>FAD</name>
        <dbReference type="ChEBI" id="CHEBI:57692"/>
    </ligand>
</feature>
<feature type="binding site" evidence="9">
    <location>
        <position position="290"/>
    </location>
    <ligand>
        <name>substrate</name>
    </ligand>
</feature>
<feature type="binding site" evidence="10">
    <location>
        <begin position="228"/>
        <end position="229"/>
    </location>
    <ligand>
        <name>FAD</name>
        <dbReference type="ChEBI" id="CHEBI:57692"/>
    </ligand>
</feature>
<evidence type="ECO:0000256" key="1">
    <source>
        <dbReference type="ARBA" id="ARBA00004739"/>
    </source>
</evidence>
<dbReference type="SUPFAM" id="SSF51730">
    <property type="entry name" value="FAD-linked oxidoreductase"/>
    <property type="match status" value="1"/>
</dbReference>
<dbReference type="RefSeq" id="WP_014267377.1">
    <property type="nucleotide sequence ID" value="NC_016631.1"/>
</dbReference>
<protein>
    <recommendedName>
        <fullName evidence="2">proline dehydrogenase</fullName>
        <ecNumber evidence="2">1.5.5.2</ecNumber>
    </recommendedName>
</protein>
<dbReference type="GO" id="GO:0010133">
    <property type="term" value="P:L-proline catabolic process to L-glutamate"/>
    <property type="evidence" value="ECO:0007669"/>
    <property type="project" value="UniProtKB-UniPathway"/>
</dbReference>
<keyword evidence="6 12" id="KW-0560">Oxidoreductase</keyword>
<dbReference type="EC" id="1.5.5.2" evidence="2"/>
<reference evidence="12 13" key="1">
    <citation type="submission" date="2011-11" db="EMBL/GenBank/DDBJ databases">
        <title>Complete sequence of Granulicella mallensis MP5ACTX8.</title>
        <authorList>
            <consortium name="US DOE Joint Genome Institute"/>
            <person name="Lucas S."/>
            <person name="Copeland A."/>
            <person name="Lapidus A."/>
            <person name="Cheng J.-F."/>
            <person name="Goodwin L."/>
            <person name="Pitluck S."/>
            <person name="Peters L."/>
            <person name="Lu M."/>
            <person name="Detter J.C."/>
            <person name="Han C."/>
            <person name="Tapia R."/>
            <person name="Land M."/>
            <person name="Hauser L."/>
            <person name="Kyrpides N."/>
            <person name="Ivanova N."/>
            <person name="Mikhailova N."/>
            <person name="Pagani I."/>
            <person name="Rawat S."/>
            <person name="Mannisto M."/>
            <person name="Haggblom M."/>
            <person name="Woyke T."/>
        </authorList>
    </citation>
    <scope>NUCLEOTIDE SEQUENCE [LARGE SCALE GENOMIC DNA]</scope>
    <source>
        <strain evidence="13">ATCC BAA-1857 / DSM 23137 / MP5ACTX8</strain>
    </source>
</reference>
<dbReference type="UniPathway" id="UPA00261">
    <property type="reaction ID" value="UER00373"/>
</dbReference>
<dbReference type="AlphaFoldDB" id="G8NRR5"/>
<name>G8NRR5_GRAMM</name>
<dbReference type="Gene3D" id="3.20.20.220">
    <property type="match status" value="1"/>
</dbReference>
<comment type="cofactor">
    <cofactor evidence="10">
        <name>FAD</name>
        <dbReference type="ChEBI" id="CHEBI:57692"/>
    </cofactor>
    <text evidence="10">Binds 1 FAD per subunit.</text>
</comment>
<dbReference type="Proteomes" id="UP000007113">
    <property type="component" value="Chromosome"/>
</dbReference>
<keyword evidence="7" id="KW-0642">Proline metabolism</keyword>
<dbReference type="KEGG" id="gma:AciX8_4228"/>
<comment type="catalytic activity">
    <reaction evidence="8">
        <text>L-proline + a quinone = (S)-1-pyrroline-5-carboxylate + a quinol + H(+)</text>
        <dbReference type="Rhea" id="RHEA:23784"/>
        <dbReference type="ChEBI" id="CHEBI:15378"/>
        <dbReference type="ChEBI" id="CHEBI:17388"/>
        <dbReference type="ChEBI" id="CHEBI:24646"/>
        <dbReference type="ChEBI" id="CHEBI:60039"/>
        <dbReference type="ChEBI" id="CHEBI:132124"/>
        <dbReference type="EC" id="1.5.5.2"/>
    </reaction>
</comment>
<evidence type="ECO:0000256" key="5">
    <source>
        <dbReference type="ARBA" id="ARBA00022827"/>
    </source>
</evidence>
<keyword evidence="3" id="KW-0285">Flavoprotein</keyword>
<dbReference type="GO" id="GO:0000166">
    <property type="term" value="F:nucleotide binding"/>
    <property type="evidence" value="ECO:0007669"/>
    <property type="project" value="UniProtKB-KW"/>
</dbReference>
<proteinExistence type="predicted"/>
<dbReference type="Pfam" id="PF01619">
    <property type="entry name" value="Pro_dh"/>
    <property type="match status" value="1"/>
</dbReference>
<dbReference type="HOGENOM" id="CLU_061158_0_0_0"/>
<dbReference type="EMBL" id="CP003130">
    <property type="protein sequence ID" value="AEU38506.1"/>
    <property type="molecule type" value="Genomic_DNA"/>
</dbReference>
<feature type="binding site" evidence="9">
    <location>
        <position position="96"/>
    </location>
    <ligand>
        <name>substrate</name>
    </ligand>
</feature>
<evidence type="ECO:0000256" key="3">
    <source>
        <dbReference type="ARBA" id="ARBA00022630"/>
    </source>
</evidence>
<dbReference type="InterPro" id="IPR015659">
    <property type="entry name" value="Proline_oxidase"/>
</dbReference>
<feature type="domain" description="Proline dehydrogenase" evidence="11">
    <location>
        <begin position="42"/>
        <end position="302"/>
    </location>
</feature>
<keyword evidence="4 10" id="KW-0547">Nucleotide-binding</keyword>
<gene>
    <name evidence="12" type="ordered locus">AciX8_4228</name>
</gene>
<dbReference type="PIRSF" id="PIRSF000196">
    <property type="entry name" value="Pro_dehydrog"/>
    <property type="match status" value="1"/>
</dbReference>